<dbReference type="Pfam" id="PF00561">
    <property type="entry name" value="Abhydrolase_1"/>
    <property type="match status" value="1"/>
</dbReference>
<evidence type="ECO:0000256" key="1">
    <source>
        <dbReference type="SAM" id="SignalP"/>
    </source>
</evidence>
<dbReference type="PANTHER" id="PTHR43433:SF5">
    <property type="entry name" value="AB HYDROLASE-1 DOMAIN-CONTAINING PROTEIN"/>
    <property type="match status" value="1"/>
</dbReference>
<dbReference type="AlphaFoldDB" id="A0AAW0GSU5"/>
<dbReference type="Proteomes" id="UP001385951">
    <property type="component" value="Unassembled WGS sequence"/>
</dbReference>
<proteinExistence type="predicted"/>
<keyword evidence="1" id="KW-0732">Signal</keyword>
<feature type="signal peptide" evidence="1">
    <location>
        <begin position="1"/>
        <end position="23"/>
    </location>
</feature>
<reference evidence="3 4" key="1">
    <citation type="submission" date="2022-09" db="EMBL/GenBank/DDBJ databases">
        <authorList>
            <person name="Palmer J.M."/>
        </authorList>
    </citation>
    <scope>NUCLEOTIDE SEQUENCE [LARGE SCALE GENOMIC DNA]</scope>
    <source>
        <strain evidence="3 4">DSM 7382</strain>
    </source>
</reference>
<evidence type="ECO:0000313" key="4">
    <source>
        <dbReference type="Proteomes" id="UP001385951"/>
    </source>
</evidence>
<name>A0AAW0GSU5_9APHY</name>
<evidence type="ECO:0000313" key="3">
    <source>
        <dbReference type="EMBL" id="KAK7693288.1"/>
    </source>
</evidence>
<gene>
    <name evidence="3" type="ORF">QCA50_002855</name>
</gene>
<feature type="domain" description="AB hydrolase-1" evidence="2">
    <location>
        <begin position="120"/>
        <end position="370"/>
    </location>
</feature>
<comment type="caution">
    <text evidence="3">The sequence shown here is derived from an EMBL/GenBank/DDBJ whole genome shotgun (WGS) entry which is preliminary data.</text>
</comment>
<dbReference type="Gene3D" id="3.40.50.1820">
    <property type="entry name" value="alpha/beta hydrolase"/>
    <property type="match status" value="1"/>
</dbReference>
<protein>
    <recommendedName>
        <fullName evidence="2">AB hydrolase-1 domain-containing protein</fullName>
    </recommendedName>
</protein>
<feature type="chain" id="PRO_5043788191" description="AB hydrolase-1 domain-containing protein" evidence="1">
    <location>
        <begin position="24"/>
        <end position="395"/>
    </location>
</feature>
<organism evidence="3 4">
    <name type="scientific">Cerrena zonata</name>
    <dbReference type="NCBI Taxonomy" id="2478898"/>
    <lineage>
        <taxon>Eukaryota</taxon>
        <taxon>Fungi</taxon>
        <taxon>Dikarya</taxon>
        <taxon>Basidiomycota</taxon>
        <taxon>Agaricomycotina</taxon>
        <taxon>Agaricomycetes</taxon>
        <taxon>Polyporales</taxon>
        <taxon>Cerrenaceae</taxon>
        <taxon>Cerrena</taxon>
    </lineage>
</organism>
<keyword evidence="4" id="KW-1185">Reference proteome</keyword>
<dbReference type="PANTHER" id="PTHR43433">
    <property type="entry name" value="HYDROLASE, ALPHA/BETA FOLD FAMILY PROTEIN"/>
    <property type="match status" value="1"/>
</dbReference>
<dbReference type="InterPro" id="IPR000073">
    <property type="entry name" value="AB_hydrolase_1"/>
</dbReference>
<dbReference type="PRINTS" id="PR00111">
    <property type="entry name" value="ABHYDROLASE"/>
</dbReference>
<dbReference type="InterPro" id="IPR029058">
    <property type="entry name" value="AB_hydrolase_fold"/>
</dbReference>
<dbReference type="SUPFAM" id="SSF53474">
    <property type="entry name" value="alpha/beta-Hydrolases"/>
    <property type="match status" value="1"/>
</dbReference>
<accession>A0AAW0GSU5</accession>
<dbReference type="InterPro" id="IPR050471">
    <property type="entry name" value="AB_hydrolase"/>
</dbReference>
<dbReference type="EMBL" id="JASBNA010000003">
    <property type="protein sequence ID" value="KAK7693288.1"/>
    <property type="molecule type" value="Genomic_DNA"/>
</dbReference>
<evidence type="ECO:0000259" key="2">
    <source>
        <dbReference type="Pfam" id="PF00561"/>
    </source>
</evidence>
<sequence length="395" mass="44319">MPLSIALNVKFVISLAYFACVSSIITNTCHSGTGYEWSRRIHDVQCSNDPLHNIFLTTTTMSSGPGESSKVDVPSFPTLFDPTTCSRKGLCPVTKIRHQQEPLESHSLYFEQHGTGPRKVLFVMGLNSTSFAWSAQVNYFGRHPEYTVLAFDNRGVGNSGTPRGPYSTSGMAEDVVVLLDYVGWTAKHSIHVVGVSLGGMISQELAYKIPERIISLTLAVTTAGGYLWQNFPPWKGFVSLQRLQFIADPEKKIPILLDMVFPVPWLEETSETDPEGRKNREIMLIDYRKRIEVTKPQNPLGAISQMIAGLTHHVKPARLNTISKSIPKVLIVTGDVDHLVHPSKSVYLKKHMPEAEFEQWEMTGHAIHLQRREKFNTMLERVFKEGEEKAEAKTK</sequence>